<dbReference type="EMBL" id="JBHTEE010000001">
    <property type="protein sequence ID" value="MFC7605601.1"/>
    <property type="molecule type" value="Genomic_DNA"/>
</dbReference>
<proteinExistence type="predicted"/>
<evidence type="ECO:0000256" key="1">
    <source>
        <dbReference type="SAM" id="Phobius"/>
    </source>
</evidence>
<name>A0ABW2TDG3_9ACTN</name>
<gene>
    <name evidence="2" type="ORF">ACFQVD_36425</name>
</gene>
<dbReference type="InterPro" id="IPR045428">
    <property type="entry name" value="EACC1"/>
</dbReference>
<accession>A0ABW2TDG3</accession>
<keyword evidence="1" id="KW-0812">Transmembrane</keyword>
<keyword evidence="3" id="KW-1185">Reference proteome</keyword>
<sequence length="119" mass="12477">MDIAISVLGAPDIGAEIRSLYRWLQRDDDLPSTTVRLAPAPPAPDEMGVVSDVLFVALGAGGAGGAGAVLARSLSVWIQHRTSDLKLTIRGKEGTVQLDGKRIKDPLAIIEALHKAAGE</sequence>
<dbReference type="RefSeq" id="WP_343965651.1">
    <property type="nucleotide sequence ID" value="NZ_BAAAGK010000034.1"/>
</dbReference>
<dbReference type="Pfam" id="PF19953">
    <property type="entry name" value="EACC1"/>
    <property type="match status" value="1"/>
</dbReference>
<comment type="caution">
    <text evidence="2">The sequence shown here is derived from an EMBL/GenBank/DDBJ whole genome shotgun (WGS) entry which is preliminary data.</text>
</comment>
<protein>
    <submittedName>
        <fullName evidence="2">Uncharacterized protein</fullName>
    </submittedName>
</protein>
<evidence type="ECO:0000313" key="2">
    <source>
        <dbReference type="EMBL" id="MFC7605601.1"/>
    </source>
</evidence>
<evidence type="ECO:0000313" key="3">
    <source>
        <dbReference type="Proteomes" id="UP001596514"/>
    </source>
</evidence>
<dbReference type="Proteomes" id="UP001596514">
    <property type="component" value="Unassembled WGS sequence"/>
</dbReference>
<keyword evidence="1" id="KW-1133">Transmembrane helix</keyword>
<organism evidence="2 3">
    <name type="scientific">Streptosporangium amethystogenes subsp. fukuiense</name>
    <dbReference type="NCBI Taxonomy" id="698418"/>
    <lineage>
        <taxon>Bacteria</taxon>
        <taxon>Bacillati</taxon>
        <taxon>Actinomycetota</taxon>
        <taxon>Actinomycetes</taxon>
        <taxon>Streptosporangiales</taxon>
        <taxon>Streptosporangiaceae</taxon>
        <taxon>Streptosporangium</taxon>
    </lineage>
</organism>
<keyword evidence="1" id="KW-0472">Membrane</keyword>
<feature type="transmembrane region" description="Helical" evidence="1">
    <location>
        <begin position="53"/>
        <end position="71"/>
    </location>
</feature>
<reference evidence="3" key="1">
    <citation type="journal article" date="2019" name="Int. J. Syst. Evol. Microbiol.">
        <title>The Global Catalogue of Microorganisms (GCM) 10K type strain sequencing project: providing services to taxonomists for standard genome sequencing and annotation.</title>
        <authorList>
            <consortium name="The Broad Institute Genomics Platform"/>
            <consortium name="The Broad Institute Genome Sequencing Center for Infectious Disease"/>
            <person name="Wu L."/>
            <person name="Ma J."/>
        </authorList>
    </citation>
    <scope>NUCLEOTIDE SEQUENCE [LARGE SCALE GENOMIC DNA]</scope>
    <source>
        <strain evidence="3">JCM 10083</strain>
    </source>
</reference>